<evidence type="ECO:0008006" key="6">
    <source>
        <dbReference type="Google" id="ProtNLM"/>
    </source>
</evidence>
<dbReference type="EMBL" id="JAMQYH010000003">
    <property type="protein sequence ID" value="KAJ1695946.1"/>
    <property type="molecule type" value="Genomic_DNA"/>
</dbReference>
<dbReference type="AlphaFoldDB" id="A0A9Q0CL35"/>
<dbReference type="PANTHER" id="PTHR23272">
    <property type="entry name" value="BED FINGER-RELATED"/>
    <property type="match status" value="1"/>
</dbReference>
<keyword evidence="5" id="KW-1185">Reference proteome</keyword>
<dbReference type="GO" id="GO:0003677">
    <property type="term" value="F:DNA binding"/>
    <property type="evidence" value="ECO:0007669"/>
    <property type="project" value="InterPro"/>
</dbReference>
<proteinExistence type="predicted"/>
<evidence type="ECO:0000313" key="4">
    <source>
        <dbReference type="EMBL" id="KAJ1695946.1"/>
    </source>
</evidence>
<feature type="compositionally biased region" description="Polar residues" evidence="1">
    <location>
        <begin position="271"/>
        <end position="286"/>
    </location>
</feature>
<reference evidence="4" key="1">
    <citation type="journal article" date="2022" name="Cell">
        <title>Repeat-based holocentromeres influence genome architecture and karyotype evolution.</title>
        <authorList>
            <person name="Hofstatter P.G."/>
            <person name="Thangavel G."/>
            <person name="Lux T."/>
            <person name="Neumann P."/>
            <person name="Vondrak T."/>
            <person name="Novak P."/>
            <person name="Zhang M."/>
            <person name="Costa L."/>
            <person name="Castellani M."/>
            <person name="Scott A."/>
            <person name="Toegelov H."/>
            <person name="Fuchs J."/>
            <person name="Mata-Sucre Y."/>
            <person name="Dias Y."/>
            <person name="Vanzela A.L.L."/>
            <person name="Huettel B."/>
            <person name="Almeida C.C.S."/>
            <person name="Simkova H."/>
            <person name="Souza G."/>
            <person name="Pedrosa-Harand A."/>
            <person name="Macas J."/>
            <person name="Mayer K.F.X."/>
            <person name="Houben A."/>
            <person name="Marques A."/>
        </authorList>
    </citation>
    <scope>NUCLEOTIDE SEQUENCE</scope>
    <source>
        <strain evidence="4">RhyBre1mFocal</strain>
    </source>
</reference>
<gene>
    <name evidence="4" type="ORF">LUZ63_012644</name>
</gene>
<protein>
    <recommendedName>
        <fullName evidence="6">Transposase</fullName>
    </recommendedName>
</protein>
<name>A0A9Q0CL35_9POAL</name>
<feature type="region of interest" description="Disordered" evidence="1">
    <location>
        <begin position="270"/>
        <end position="296"/>
    </location>
</feature>
<sequence length="307" mass="35557">MLHRVLPYKEVIDDMLQSNSDSIQLLLSSDEWQQLQHVKDFLQSFFEATMRLSSSYTPSAHELLQQLYNISKVYDRIRELEHRDETIAPIVDAMKTKFLKYWEEVPLVTIVANCLNPSLNKMWTVKMLQKYKRHLGLPSHNEEAHVNFALETISRRGLLDELRDEDDLITGYGITNELSSYTGLPPNMEDESIDILDYWKRHSSAYPTLAMMARDIFAVPISTVPSESCFSSANRILTDRRSKLGPNVFERLVCMKDWIEAENRMQHFVSGETSGAETQPSATGSEVDSEDEYDPKDTDLWYLRKNY</sequence>
<dbReference type="Pfam" id="PF05699">
    <property type="entry name" value="Dimer_Tnp_hAT"/>
    <property type="match status" value="1"/>
</dbReference>
<dbReference type="OrthoDB" id="660234at2759"/>
<dbReference type="InterPro" id="IPR025525">
    <property type="entry name" value="hAT-like_transposase_RNase-H"/>
</dbReference>
<dbReference type="Proteomes" id="UP001151287">
    <property type="component" value="Unassembled WGS sequence"/>
</dbReference>
<dbReference type="InterPro" id="IPR012337">
    <property type="entry name" value="RNaseH-like_sf"/>
</dbReference>
<comment type="caution">
    <text evidence="4">The sequence shown here is derived from an EMBL/GenBank/DDBJ whole genome shotgun (WGS) entry which is preliminary data.</text>
</comment>
<feature type="domain" description="hAT-like transposase RNase-H fold" evidence="3">
    <location>
        <begin position="54"/>
        <end position="125"/>
    </location>
</feature>
<dbReference type="SUPFAM" id="SSF53098">
    <property type="entry name" value="Ribonuclease H-like"/>
    <property type="match status" value="1"/>
</dbReference>
<feature type="domain" description="HAT C-terminal dimerisation" evidence="2">
    <location>
        <begin position="177"/>
        <end position="259"/>
    </location>
</feature>
<organism evidence="4 5">
    <name type="scientific">Rhynchospora breviuscula</name>
    <dbReference type="NCBI Taxonomy" id="2022672"/>
    <lineage>
        <taxon>Eukaryota</taxon>
        <taxon>Viridiplantae</taxon>
        <taxon>Streptophyta</taxon>
        <taxon>Embryophyta</taxon>
        <taxon>Tracheophyta</taxon>
        <taxon>Spermatophyta</taxon>
        <taxon>Magnoliopsida</taxon>
        <taxon>Liliopsida</taxon>
        <taxon>Poales</taxon>
        <taxon>Cyperaceae</taxon>
        <taxon>Cyperoideae</taxon>
        <taxon>Rhynchosporeae</taxon>
        <taxon>Rhynchospora</taxon>
    </lineage>
</organism>
<evidence type="ECO:0000259" key="2">
    <source>
        <dbReference type="Pfam" id="PF05699"/>
    </source>
</evidence>
<dbReference type="GO" id="GO:0046983">
    <property type="term" value="F:protein dimerization activity"/>
    <property type="evidence" value="ECO:0007669"/>
    <property type="project" value="InterPro"/>
</dbReference>
<dbReference type="PANTHER" id="PTHR23272:SF161">
    <property type="entry name" value="ZINC FINGER BED DOMAIN-CONTAINING PROTEIN RICESLEEPER 1-LIKE"/>
    <property type="match status" value="1"/>
</dbReference>
<evidence type="ECO:0000259" key="3">
    <source>
        <dbReference type="Pfam" id="PF14372"/>
    </source>
</evidence>
<evidence type="ECO:0000313" key="5">
    <source>
        <dbReference type="Proteomes" id="UP001151287"/>
    </source>
</evidence>
<evidence type="ECO:0000256" key="1">
    <source>
        <dbReference type="SAM" id="MobiDB-lite"/>
    </source>
</evidence>
<accession>A0A9Q0CL35</accession>
<dbReference type="Pfam" id="PF14372">
    <property type="entry name" value="hAT-like_RNase-H"/>
    <property type="match status" value="1"/>
</dbReference>
<dbReference type="InterPro" id="IPR008906">
    <property type="entry name" value="HATC_C_dom"/>
</dbReference>